<comment type="caution">
    <text evidence="3">The sequence shown here is derived from an EMBL/GenBank/DDBJ whole genome shotgun (WGS) entry which is preliminary data.</text>
</comment>
<name>A0A8B2U3G1_9PAST</name>
<dbReference type="Gene3D" id="1.10.1220.10">
    <property type="entry name" value="Met repressor-like"/>
    <property type="match status" value="1"/>
</dbReference>
<gene>
    <name evidence="3" type="ORF">DPV83_01010</name>
</gene>
<dbReference type="PIRSF" id="PIRSF003108">
    <property type="entry name" value="DinJ"/>
    <property type="match status" value="1"/>
</dbReference>
<dbReference type="PANTHER" id="PTHR38781:SF1">
    <property type="entry name" value="ANTITOXIN DINJ-RELATED"/>
    <property type="match status" value="1"/>
</dbReference>
<dbReference type="GO" id="GO:0000987">
    <property type="term" value="F:cis-regulatory region sequence-specific DNA binding"/>
    <property type="evidence" value="ECO:0007669"/>
    <property type="project" value="InterPro"/>
</dbReference>
<keyword evidence="2" id="KW-1277">Toxin-antitoxin system</keyword>
<dbReference type="AlphaFoldDB" id="A0A8B2U3G1"/>
<dbReference type="GO" id="GO:0006351">
    <property type="term" value="P:DNA-templated transcription"/>
    <property type="evidence" value="ECO:0007669"/>
    <property type="project" value="TreeGrafter"/>
</dbReference>
<dbReference type="EMBL" id="QEPM01000001">
    <property type="protein sequence ID" value="RDE72228.1"/>
    <property type="molecule type" value="Genomic_DNA"/>
</dbReference>
<evidence type="ECO:0000256" key="2">
    <source>
        <dbReference type="ARBA" id="ARBA00022649"/>
    </source>
</evidence>
<reference evidence="3 4" key="1">
    <citation type="submission" date="2018-05" db="EMBL/GenBank/DDBJ databases">
        <title>Draft Genome Sequences for a Diverse set of 7 Haemophilus Species.</title>
        <authorList>
            <person name="Nichols M."/>
            <person name="Topaz N."/>
            <person name="Wang X."/>
            <person name="Wang X."/>
            <person name="Boxrud D."/>
        </authorList>
    </citation>
    <scope>NUCLEOTIDE SEQUENCE [LARGE SCALE GENOMIC DNA]</scope>
    <source>
        <strain evidence="3 4">C2001002503</strain>
    </source>
</reference>
<dbReference type="Proteomes" id="UP000253998">
    <property type="component" value="Unassembled WGS sequence"/>
</dbReference>
<evidence type="ECO:0000256" key="1">
    <source>
        <dbReference type="ARBA" id="ARBA00010562"/>
    </source>
</evidence>
<dbReference type="RefSeq" id="WP_109432364.1">
    <property type="nucleotide sequence ID" value="NZ_JBQMXW010000002.1"/>
</dbReference>
<dbReference type="InterPro" id="IPR013321">
    <property type="entry name" value="Arc_rbn_hlx_hlx"/>
</dbReference>
<dbReference type="InterPro" id="IPR026262">
    <property type="entry name" value="DinJ"/>
</dbReference>
<organism evidence="3 4">
    <name type="scientific">Aggregatibacter segnis</name>
    <dbReference type="NCBI Taxonomy" id="739"/>
    <lineage>
        <taxon>Bacteria</taxon>
        <taxon>Pseudomonadati</taxon>
        <taxon>Pseudomonadota</taxon>
        <taxon>Gammaproteobacteria</taxon>
        <taxon>Pasteurellales</taxon>
        <taxon>Pasteurellaceae</taxon>
        <taxon>Aggregatibacter</taxon>
    </lineage>
</organism>
<accession>A0A8B2U3G1</accession>
<dbReference type="GO" id="GO:0015643">
    <property type="term" value="F:toxic substance binding"/>
    <property type="evidence" value="ECO:0007669"/>
    <property type="project" value="InterPro"/>
</dbReference>
<proteinExistence type="inferred from homology"/>
<sequence length="91" mass="10402">MTSYTFRLDPELKEQAFSVFRSYGLNPAQALKMILQQVVSTKSIPVQLDYQPNETTIRAMQDVLSGKVEIVEAENVEELIKKCNVSQTRHK</sequence>
<dbReference type="NCBIfam" id="TIGR02384">
    <property type="entry name" value="RelB_DinJ"/>
    <property type="match status" value="1"/>
</dbReference>
<dbReference type="GO" id="GO:0044010">
    <property type="term" value="P:single-species biofilm formation"/>
    <property type="evidence" value="ECO:0007669"/>
    <property type="project" value="InterPro"/>
</dbReference>
<evidence type="ECO:0000313" key="3">
    <source>
        <dbReference type="EMBL" id="RDE72228.1"/>
    </source>
</evidence>
<dbReference type="GO" id="GO:0006355">
    <property type="term" value="P:regulation of DNA-templated transcription"/>
    <property type="evidence" value="ECO:0007669"/>
    <property type="project" value="InterPro"/>
</dbReference>
<evidence type="ECO:0000313" key="4">
    <source>
        <dbReference type="Proteomes" id="UP000253998"/>
    </source>
</evidence>
<protein>
    <submittedName>
        <fullName evidence="3">Type II toxin-antitoxin system RelB/DinJ family antitoxin</fullName>
    </submittedName>
</protein>
<dbReference type="Pfam" id="PF04221">
    <property type="entry name" value="RelB"/>
    <property type="match status" value="1"/>
</dbReference>
<comment type="similarity">
    <text evidence="1">Belongs to the RelB/DinJ antitoxin family.</text>
</comment>
<dbReference type="InterPro" id="IPR007337">
    <property type="entry name" value="RelB/DinJ"/>
</dbReference>
<dbReference type="PANTHER" id="PTHR38781">
    <property type="entry name" value="ANTITOXIN DINJ-RELATED"/>
    <property type="match status" value="1"/>
</dbReference>